<dbReference type="Gene3D" id="2.30.29.30">
    <property type="entry name" value="Pleckstrin-homology domain (PH domain)/Phosphotyrosine-binding domain (PTB)"/>
    <property type="match status" value="1"/>
</dbReference>
<feature type="compositionally biased region" description="Polar residues" evidence="1">
    <location>
        <begin position="312"/>
        <end position="324"/>
    </location>
</feature>
<gene>
    <name evidence="3" type="ORF">ANN_12079</name>
</gene>
<sequence length="473" mass="52777">MSPEAEQVQLNGEKEAETREGGIAVSVSLSLPPHPTCCDWSRPATRKPSTKAVTPSERPAAREVHAPSHTLSAAEDSAGARSIQAAEEHLTPTSPSPASSALSTPRLSPKESAQTASLDRKKDRSRSKSPFRSFRWKKGTKSPTTGAGAHSDDEANLERAAGEVLNRNGGGVYCESEEYEICAEFESSAKRPSPGAEEDQFEGNLVRKHEWESTTKKASNRSWDKLYVVLRGSLLMFYKDQKSYKAAPDSYFKSENPVDLRGGSTKVADDYTKKKHVFRIKLANGAEYLFQARDDEEMNAWVQRVSVQCDLQGSAGPSRSQTLPASGERKDEPKRRSFFTLKKNVKCDTGVGVQLSSTGKLSKLLRDSESKVVVAGLLMLDHNLREEQRLRESENKVLRKIFGAKRDEVTGEWRRLQNAELHALYSSPDIIRNIKSRYLRWARHVAHMSESRNAYRFVSWEAGGKKIFDEVET</sequence>
<dbReference type="InterPro" id="IPR001849">
    <property type="entry name" value="PH_domain"/>
</dbReference>
<dbReference type="PANTHER" id="PTHR23175:SF23">
    <property type="entry name" value="PDZ DOMAIN-CONTAINING PROTEIN"/>
    <property type="match status" value="1"/>
</dbReference>
<organism evidence="3 4">
    <name type="scientific">Periplaneta americana</name>
    <name type="common">American cockroach</name>
    <name type="synonym">Blatta americana</name>
    <dbReference type="NCBI Taxonomy" id="6978"/>
    <lineage>
        <taxon>Eukaryota</taxon>
        <taxon>Metazoa</taxon>
        <taxon>Ecdysozoa</taxon>
        <taxon>Arthropoda</taxon>
        <taxon>Hexapoda</taxon>
        <taxon>Insecta</taxon>
        <taxon>Pterygota</taxon>
        <taxon>Neoptera</taxon>
        <taxon>Polyneoptera</taxon>
        <taxon>Dictyoptera</taxon>
        <taxon>Blattodea</taxon>
        <taxon>Blattoidea</taxon>
        <taxon>Blattidae</taxon>
        <taxon>Blattinae</taxon>
        <taxon>Periplaneta</taxon>
    </lineage>
</organism>
<evidence type="ECO:0000313" key="3">
    <source>
        <dbReference type="EMBL" id="KAJ4442213.1"/>
    </source>
</evidence>
<feature type="region of interest" description="Disordered" evidence="1">
    <location>
        <begin position="1"/>
        <end position="153"/>
    </location>
</feature>
<protein>
    <recommendedName>
        <fullName evidence="2">PH domain-containing protein</fullName>
    </recommendedName>
</protein>
<feature type="compositionally biased region" description="Low complexity" evidence="1">
    <location>
        <begin position="91"/>
        <end position="107"/>
    </location>
</feature>
<reference evidence="3 4" key="1">
    <citation type="journal article" date="2022" name="Allergy">
        <title>Genome assembly and annotation of Periplaneta americana reveal a comprehensive cockroach allergen profile.</title>
        <authorList>
            <person name="Wang L."/>
            <person name="Xiong Q."/>
            <person name="Saelim N."/>
            <person name="Wang L."/>
            <person name="Nong W."/>
            <person name="Wan A.T."/>
            <person name="Shi M."/>
            <person name="Liu X."/>
            <person name="Cao Q."/>
            <person name="Hui J.H.L."/>
            <person name="Sookrung N."/>
            <person name="Leung T.F."/>
            <person name="Tungtrongchitr A."/>
            <person name="Tsui S.K.W."/>
        </authorList>
    </citation>
    <scope>NUCLEOTIDE SEQUENCE [LARGE SCALE GENOMIC DNA]</scope>
    <source>
        <strain evidence="3">PWHHKU_190912</strain>
    </source>
</reference>
<evidence type="ECO:0000256" key="1">
    <source>
        <dbReference type="SAM" id="MobiDB-lite"/>
    </source>
</evidence>
<dbReference type="InterPro" id="IPR001605">
    <property type="entry name" value="PH_dom-spectrin-type"/>
</dbReference>
<accession>A0ABQ8T6U0</accession>
<dbReference type="Proteomes" id="UP001148838">
    <property type="component" value="Unassembled WGS sequence"/>
</dbReference>
<dbReference type="SMART" id="SM00233">
    <property type="entry name" value="PH"/>
    <property type="match status" value="1"/>
</dbReference>
<proteinExistence type="predicted"/>
<dbReference type="PANTHER" id="PTHR23175">
    <property type="entry name" value="PDZ DOMAIN-CONTAINING PROTEIN"/>
    <property type="match status" value="1"/>
</dbReference>
<dbReference type="CDD" id="cd10571">
    <property type="entry name" value="PH_beta_spectrin"/>
    <property type="match status" value="1"/>
</dbReference>
<name>A0ABQ8T6U0_PERAM</name>
<evidence type="ECO:0000259" key="2">
    <source>
        <dbReference type="PROSITE" id="PS50003"/>
    </source>
</evidence>
<feature type="compositionally biased region" description="Basic residues" evidence="1">
    <location>
        <begin position="123"/>
        <end position="140"/>
    </location>
</feature>
<dbReference type="InterPro" id="IPR011993">
    <property type="entry name" value="PH-like_dom_sf"/>
</dbReference>
<dbReference type="PROSITE" id="PS50003">
    <property type="entry name" value="PH_DOMAIN"/>
    <property type="match status" value="1"/>
</dbReference>
<keyword evidence="4" id="KW-1185">Reference proteome</keyword>
<comment type="caution">
    <text evidence="3">The sequence shown here is derived from an EMBL/GenBank/DDBJ whole genome shotgun (WGS) entry which is preliminary data.</text>
</comment>
<dbReference type="InterPro" id="IPR041681">
    <property type="entry name" value="PH_9"/>
</dbReference>
<dbReference type="EMBL" id="JAJSOF020000015">
    <property type="protein sequence ID" value="KAJ4442213.1"/>
    <property type="molecule type" value="Genomic_DNA"/>
</dbReference>
<dbReference type="PRINTS" id="PR00683">
    <property type="entry name" value="SPECTRINPH"/>
</dbReference>
<evidence type="ECO:0000313" key="4">
    <source>
        <dbReference type="Proteomes" id="UP001148838"/>
    </source>
</evidence>
<feature type="domain" description="PH" evidence="2">
    <location>
        <begin position="198"/>
        <end position="310"/>
    </location>
</feature>
<dbReference type="Pfam" id="PF15410">
    <property type="entry name" value="PH_9"/>
    <property type="match status" value="1"/>
</dbReference>
<dbReference type="SUPFAM" id="SSF50729">
    <property type="entry name" value="PH domain-like"/>
    <property type="match status" value="1"/>
</dbReference>
<feature type="region of interest" description="Disordered" evidence="1">
    <location>
        <begin position="312"/>
        <end position="334"/>
    </location>
</feature>